<sequence length="158" mass="18981">MFIENLEKLKKSKDREEAMQLIRMNDYNLEYEKIEGSRLREYMRVRRSVLKRYPPTKVEAHIEALRRKESLRGIKEEAQKLVSVNRYIRFLLEEKKEPLDTLVDNLEYSEIYTGEANKNLEEERRRRMRCKSLKTVGKIILFGLLLIAFLKIGFIIIN</sequence>
<gene>
    <name evidence="2" type="ORF">NGRA_1007</name>
</gene>
<keyword evidence="1" id="KW-0472">Membrane</keyword>
<evidence type="ECO:0000313" key="2">
    <source>
        <dbReference type="EMBL" id="KAF9763860.1"/>
    </source>
</evidence>
<keyword evidence="3" id="KW-1185">Reference proteome</keyword>
<keyword evidence="1" id="KW-1133">Transmembrane helix</keyword>
<dbReference type="EMBL" id="SBJO01000051">
    <property type="protein sequence ID" value="KAF9763860.1"/>
    <property type="molecule type" value="Genomic_DNA"/>
</dbReference>
<evidence type="ECO:0000256" key="1">
    <source>
        <dbReference type="SAM" id="Phobius"/>
    </source>
</evidence>
<comment type="caution">
    <text evidence="2">The sequence shown here is derived from an EMBL/GenBank/DDBJ whole genome shotgun (WGS) entry which is preliminary data.</text>
</comment>
<dbReference type="Proteomes" id="UP000740883">
    <property type="component" value="Unassembled WGS sequence"/>
</dbReference>
<dbReference type="Gene3D" id="1.20.5.110">
    <property type="match status" value="1"/>
</dbReference>
<name>A0A9P6H0B2_9MICR</name>
<keyword evidence="1" id="KW-0812">Transmembrane</keyword>
<reference evidence="2 3" key="1">
    <citation type="journal article" date="2020" name="Genome Biol. Evol.">
        <title>Comparative genomics of strictly vertically transmitted, feminizing microsporidia endosymbionts of amphipod crustaceans.</title>
        <authorList>
            <person name="Cormier A."/>
            <person name="Chebbi M.A."/>
            <person name="Giraud I."/>
            <person name="Wattier R."/>
            <person name="Teixeira M."/>
            <person name="Gilbert C."/>
            <person name="Rigaud T."/>
            <person name="Cordaux R."/>
        </authorList>
    </citation>
    <scope>NUCLEOTIDE SEQUENCE [LARGE SCALE GENOMIC DNA]</scope>
    <source>
        <strain evidence="2 3">Ou3-Ou53</strain>
    </source>
</reference>
<protein>
    <submittedName>
        <fullName evidence="2">Uncharacterized protein</fullName>
    </submittedName>
</protein>
<evidence type="ECO:0000313" key="3">
    <source>
        <dbReference type="Proteomes" id="UP000740883"/>
    </source>
</evidence>
<organism evidence="2 3">
    <name type="scientific">Nosema granulosis</name>
    <dbReference type="NCBI Taxonomy" id="83296"/>
    <lineage>
        <taxon>Eukaryota</taxon>
        <taxon>Fungi</taxon>
        <taxon>Fungi incertae sedis</taxon>
        <taxon>Microsporidia</taxon>
        <taxon>Nosematidae</taxon>
        <taxon>Nosema</taxon>
    </lineage>
</organism>
<accession>A0A9P6H0B2</accession>
<feature type="transmembrane region" description="Helical" evidence="1">
    <location>
        <begin position="135"/>
        <end position="157"/>
    </location>
</feature>
<dbReference type="OrthoDB" id="2196037at2759"/>
<proteinExistence type="predicted"/>
<dbReference type="AlphaFoldDB" id="A0A9P6H0B2"/>